<dbReference type="Proteomes" id="UP000248423">
    <property type="component" value="Unassembled WGS sequence"/>
</dbReference>
<dbReference type="PANTHER" id="PTHR36206:SF4">
    <property type="entry name" value="HYPOTHETICAL CONSERVED PROTEIN (EUROFUNG)-RELATED"/>
    <property type="match status" value="1"/>
</dbReference>
<keyword evidence="6" id="KW-0539">Nucleus</keyword>
<keyword evidence="3" id="KW-0805">Transcription regulation</keyword>
<dbReference type="GO" id="GO:0009893">
    <property type="term" value="P:positive regulation of metabolic process"/>
    <property type="evidence" value="ECO:0007669"/>
    <property type="project" value="UniProtKB-ARBA"/>
</dbReference>
<dbReference type="VEuPathDB" id="FungiDB:BO78DRAFT_246430"/>
<dbReference type="SUPFAM" id="SSF57701">
    <property type="entry name" value="Zn2/Cys6 DNA-binding domain"/>
    <property type="match status" value="1"/>
</dbReference>
<evidence type="ECO:0000256" key="5">
    <source>
        <dbReference type="ARBA" id="ARBA00023163"/>
    </source>
</evidence>
<dbReference type="CDD" id="cd00067">
    <property type="entry name" value="GAL4"/>
    <property type="match status" value="1"/>
</dbReference>
<gene>
    <name evidence="9" type="ORF">BO78DRAFT_246430</name>
</gene>
<feature type="domain" description="Zn(2)-C6 fungal-type" evidence="8">
    <location>
        <begin position="24"/>
        <end position="52"/>
    </location>
</feature>
<evidence type="ECO:0000256" key="6">
    <source>
        <dbReference type="ARBA" id="ARBA00023242"/>
    </source>
</evidence>
<evidence type="ECO:0000259" key="8">
    <source>
        <dbReference type="PROSITE" id="PS50048"/>
    </source>
</evidence>
<sequence>MSDSGTSLPSTRRTRTGKPRSRTGCITCKIRHVKCGEEKPECRECIRTGRKCDGYTDASQTQLGQAIATSVPNYAWTPSPDRNLVLVPGTRKERHYVQFFCMHTAHALSGFFPSDFWTKFLPQLSHRNPAVRHAVIAVGALHQRQLQGRLLSGNTPPRETDAFTLQQYNKSIHSFLQQMGNPTDLGIDSMLIQCVLFICLEMLSGNSKQGLDHVEAGLRILSRQLQEDGIAAQSPFGTDLSQFFYRQNLQLSYFGRRLVPLTDRVEKDFARQASNKLIFDNIHQARDCLTKVVTRALLFIRSLQSHLWTTPQEPLDPRQLQQQSDLLAEFKTWFKGFRALQKRSAKSIGILDPRAPLSILCQYYAAVTWTNTCTSLDEIGFDDFFPNFEAIISAGERLVELSAEDAPNSGTEQFFLDADVMPVLYWTTMRCRHPILRRRALHVLSNYRAREGGWDRRVHIALAKRFVELEETALAHLPVEQRIPTTCQRVYRAMFYREMESPSHSCPVLFRSKPQGVGGPWENRWEFVSWRETHHRKHEMLIG</sequence>
<dbReference type="OrthoDB" id="2593732at2759"/>
<dbReference type="GO" id="GO:0000981">
    <property type="term" value="F:DNA-binding transcription factor activity, RNA polymerase II-specific"/>
    <property type="evidence" value="ECO:0007669"/>
    <property type="project" value="InterPro"/>
</dbReference>
<dbReference type="Pfam" id="PF11951">
    <property type="entry name" value="Fungal_trans_2"/>
    <property type="match status" value="1"/>
</dbReference>
<dbReference type="PANTHER" id="PTHR36206">
    <property type="entry name" value="ASPERCRYPTIN BIOSYNTHESIS CLUSTER-SPECIFIC TRANSCRIPTION REGULATOR ATNN-RELATED"/>
    <property type="match status" value="1"/>
</dbReference>
<evidence type="ECO:0000313" key="10">
    <source>
        <dbReference type="Proteomes" id="UP000248423"/>
    </source>
</evidence>
<evidence type="ECO:0000256" key="7">
    <source>
        <dbReference type="SAM" id="MobiDB-lite"/>
    </source>
</evidence>
<evidence type="ECO:0000256" key="4">
    <source>
        <dbReference type="ARBA" id="ARBA00023125"/>
    </source>
</evidence>
<dbReference type="InterPro" id="IPR001138">
    <property type="entry name" value="Zn2Cys6_DnaBD"/>
</dbReference>
<keyword evidence="5" id="KW-0804">Transcription</keyword>
<feature type="compositionally biased region" description="Basic residues" evidence="7">
    <location>
        <begin position="12"/>
        <end position="21"/>
    </location>
</feature>
<dbReference type="InterPro" id="IPR036864">
    <property type="entry name" value="Zn2-C6_fun-type_DNA-bd_sf"/>
</dbReference>
<dbReference type="PROSITE" id="PS50048">
    <property type="entry name" value="ZN2_CY6_FUNGAL_2"/>
    <property type="match status" value="1"/>
</dbReference>
<accession>A0A319DV47</accession>
<dbReference type="GO" id="GO:0003677">
    <property type="term" value="F:DNA binding"/>
    <property type="evidence" value="ECO:0007669"/>
    <property type="project" value="UniProtKB-KW"/>
</dbReference>
<evidence type="ECO:0000256" key="1">
    <source>
        <dbReference type="ARBA" id="ARBA00022723"/>
    </source>
</evidence>
<proteinExistence type="predicted"/>
<dbReference type="InterPro" id="IPR052360">
    <property type="entry name" value="Transcr_Regulatory_Proteins"/>
</dbReference>
<dbReference type="GO" id="GO:0008270">
    <property type="term" value="F:zinc ion binding"/>
    <property type="evidence" value="ECO:0007669"/>
    <property type="project" value="InterPro"/>
</dbReference>
<protein>
    <recommendedName>
        <fullName evidence="8">Zn(2)-C6 fungal-type domain-containing protein</fullName>
    </recommendedName>
</protein>
<feature type="region of interest" description="Disordered" evidence="7">
    <location>
        <begin position="1"/>
        <end position="21"/>
    </location>
</feature>
<keyword evidence="4" id="KW-0238">DNA-binding</keyword>
<dbReference type="AlphaFoldDB" id="A0A319DV47"/>
<organism evidence="9 10">
    <name type="scientific">Aspergillus sclerotiicarbonarius (strain CBS 121057 / IBT 28362)</name>
    <dbReference type="NCBI Taxonomy" id="1448318"/>
    <lineage>
        <taxon>Eukaryota</taxon>
        <taxon>Fungi</taxon>
        <taxon>Dikarya</taxon>
        <taxon>Ascomycota</taxon>
        <taxon>Pezizomycotina</taxon>
        <taxon>Eurotiomycetes</taxon>
        <taxon>Eurotiomycetidae</taxon>
        <taxon>Eurotiales</taxon>
        <taxon>Aspergillaceae</taxon>
        <taxon>Aspergillus</taxon>
        <taxon>Aspergillus subgen. Circumdati</taxon>
    </lineage>
</organism>
<keyword evidence="2" id="KW-0862">Zinc</keyword>
<evidence type="ECO:0000313" key="9">
    <source>
        <dbReference type="EMBL" id="PYI01602.1"/>
    </source>
</evidence>
<dbReference type="SMART" id="SM00066">
    <property type="entry name" value="GAL4"/>
    <property type="match status" value="1"/>
</dbReference>
<dbReference type="EMBL" id="KZ826412">
    <property type="protein sequence ID" value="PYI01602.1"/>
    <property type="molecule type" value="Genomic_DNA"/>
</dbReference>
<feature type="compositionally biased region" description="Polar residues" evidence="7">
    <location>
        <begin position="1"/>
        <end position="11"/>
    </location>
</feature>
<keyword evidence="10" id="KW-1185">Reference proteome</keyword>
<dbReference type="Pfam" id="PF00172">
    <property type="entry name" value="Zn_clus"/>
    <property type="match status" value="1"/>
</dbReference>
<dbReference type="Gene3D" id="4.10.240.10">
    <property type="entry name" value="Zn(2)-C6 fungal-type DNA-binding domain"/>
    <property type="match status" value="1"/>
</dbReference>
<reference evidence="9 10" key="1">
    <citation type="submission" date="2018-02" db="EMBL/GenBank/DDBJ databases">
        <title>The genomes of Aspergillus section Nigri reveals drivers in fungal speciation.</title>
        <authorList>
            <consortium name="DOE Joint Genome Institute"/>
            <person name="Vesth T.C."/>
            <person name="Nybo J."/>
            <person name="Theobald S."/>
            <person name="Brandl J."/>
            <person name="Frisvad J.C."/>
            <person name="Nielsen K.F."/>
            <person name="Lyhne E.K."/>
            <person name="Kogle M.E."/>
            <person name="Kuo A."/>
            <person name="Riley R."/>
            <person name="Clum A."/>
            <person name="Nolan M."/>
            <person name="Lipzen A."/>
            <person name="Salamov A."/>
            <person name="Henrissat B."/>
            <person name="Wiebenga A."/>
            <person name="De vries R.P."/>
            <person name="Grigoriev I.V."/>
            <person name="Mortensen U.H."/>
            <person name="Andersen M.R."/>
            <person name="Baker S.E."/>
        </authorList>
    </citation>
    <scope>NUCLEOTIDE SEQUENCE [LARGE SCALE GENOMIC DNA]</scope>
    <source>
        <strain evidence="9 10">CBS 121057</strain>
    </source>
</reference>
<dbReference type="PROSITE" id="PS00463">
    <property type="entry name" value="ZN2_CY6_FUNGAL_1"/>
    <property type="match status" value="1"/>
</dbReference>
<name>A0A319DV47_ASPSB</name>
<evidence type="ECO:0000256" key="3">
    <source>
        <dbReference type="ARBA" id="ARBA00023015"/>
    </source>
</evidence>
<dbReference type="InterPro" id="IPR021858">
    <property type="entry name" value="Fun_TF"/>
</dbReference>
<keyword evidence="1" id="KW-0479">Metal-binding</keyword>
<evidence type="ECO:0000256" key="2">
    <source>
        <dbReference type="ARBA" id="ARBA00022833"/>
    </source>
</evidence>